<feature type="domain" description="Outer membrane protein beta-barrel" evidence="2">
    <location>
        <begin position="456"/>
        <end position="911"/>
    </location>
</feature>
<dbReference type="EMBL" id="JAGTXB010000003">
    <property type="protein sequence ID" value="MBS0027288.1"/>
    <property type="molecule type" value="Genomic_DNA"/>
</dbReference>
<feature type="signal peptide" evidence="1">
    <location>
        <begin position="1"/>
        <end position="19"/>
    </location>
</feature>
<dbReference type="Pfam" id="PF13620">
    <property type="entry name" value="CarboxypepD_reg"/>
    <property type="match status" value="1"/>
</dbReference>
<sequence length="924" mass="103794">MKKLFGVVLCILFAQFCLAQQAVVKGSVVDTLNRVPLSHTVVALLHAKDSVLAKFVRSDEKGHFEINHVPAGKYLLLISYPAFADYVDPLTLSDTSVIQLGKIMLTQRSRLLQEVVIQQKVAAIKMKGDTTEFNAGSFKTEANASVEDLLKKLPGIQVDSKGQITAQGESVKKVLVDGEEFFGDDPTLVTKNLRADMVDKVQLYDKKSDQAVFTGIDDGEKSKTINIQLKEDKKRGFFGKVALGAGDKGFHNNEAMINVFRGKQKISAYGIISNTGKIGLNWGDREKFGSGGGEMSMSDDGDMVFYSQGDDLDGWDGRYQGQGYPLVQTSGLNYSNKWDRDQQNLNANYKIMKLFVDGSTHTESQNILQDTVYYDNSRENFQNNIFRNRLSGSYENQIDSSSSIKLKVDGSLDHKTSGAFNQLERLKGTDLVNNNQRKTSSVSDIGGFNASLLWRKKLKKKGRTISLSVAENYSRTNGEGLLDAVTNFYKMGQVDSVQKIDQRKTTNNERIEINSNLAYTEPLSKSSSLLVNYGVVVTNNHSNRNSYNRNADGKYASLDSLYSNDYAFNILTHKGGISYGYTKKKLRINLGGNVGLTSFHQSDVFRDTMRTRNFVNWYPRAVFRYNFTQQRRLSFDYNGYTQQPNINQLQPILVNDDPVNVVIGNPNLKPAFSSNFNLNFSDYKVMTNRSIWMSLNYQTTSNGISSRSYLDPSGKRTTQAVNVNGNSNARFYSYFGWKVVPLDMRLGGNLRGSINRNINYVNDQYNVTRSNNVGLGLNAAKDKEKKYQVYLDMSADYNTSVSSVQSNLRTNYWTYNINPSMDLYLPLKIQLHGDMNYMIRQKTPVFTTNNNAAIINAYVAKKFGKKELVQVNLSMNDVLNQNIGFDRSVETNTITQTTRTTIGRYGMLSFIWNFNKLGAAAPKE</sequence>
<accession>A0ABS5IWD6</accession>
<dbReference type="SUPFAM" id="SSF49464">
    <property type="entry name" value="Carboxypeptidase regulatory domain-like"/>
    <property type="match status" value="1"/>
</dbReference>
<name>A0ABS5IWD6_9BACT</name>
<dbReference type="Pfam" id="PF14905">
    <property type="entry name" value="OMP_b-brl_3"/>
    <property type="match status" value="1"/>
</dbReference>
<dbReference type="InterPro" id="IPR008969">
    <property type="entry name" value="CarboxyPept-like_regulatory"/>
</dbReference>
<evidence type="ECO:0000313" key="3">
    <source>
        <dbReference type="EMBL" id="MBS0027288.1"/>
    </source>
</evidence>
<feature type="chain" id="PRO_5046268478" evidence="1">
    <location>
        <begin position="20"/>
        <end position="924"/>
    </location>
</feature>
<organism evidence="3 4">
    <name type="scientific">Chitinophaga hostae</name>
    <dbReference type="NCBI Taxonomy" id="2831022"/>
    <lineage>
        <taxon>Bacteria</taxon>
        <taxon>Pseudomonadati</taxon>
        <taxon>Bacteroidota</taxon>
        <taxon>Chitinophagia</taxon>
        <taxon>Chitinophagales</taxon>
        <taxon>Chitinophagaceae</taxon>
        <taxon>Chitinophaga</taxon>
    </lineage>
</organism>
<dbReference type="SUPFAM" id="SSF56935">
    <property type="entry name" value="Porins"/>
    <property type="match status" value="1"/>
</dbReference>
<evidence type="ECO:0000256" key="1">
    <source>
        <dbReference type="SAM" id="SignalP"/>
    </source>
</evidence>
<reference evidence="3 4" key="1">
    <citation type="submission" date="2021-04" db="EMBL/GenBank/DDBJ databases">
        <title>Chitinophaga sp. nov., isolated from the rhizosphere soil.</title>
        <authorList>
            <person name="He S."/>
        </authorList>
    </citation>
    <scope>NUCLEOTIDE SEQUENCE [LARGE SCALE GENOMIC DNA]</scope>
    <source>
        <strain evidence="3 4">2R12</strain>
    </source>
</reference>
<evidence type="ECO:0000259" key="2">
    <source>
        <dbReference type="Pfam" id="PF14905"/>
    </source>
</evidence>
<protein>
    <submittedName>
        <fullName evidence="3">Outer membrane beta-barrel protein</fullName>
    </submittedName>
</protein>
<dbReference type="Proteomes" id="UP000676386">
    <property type="component" value="Unassembled WGS sequence"/>
</dbReference>
<comment type="caution">
    <text evidence="3">The sequence shown here is derived from an EMBL/GenBank/DDBJ whole genome shotgun (WGS) entry which is preliminary data.</text>
</comment>
<keyword evidence="4" id="KW-1185">Reference proteome</keyword>
<evidence type="ECO:0000313" key="4">
    <source>
        <dbReference type="Proteomes" id="UP000676386"/>
    </source>
</evidence>
<dbReference type="RefSeq" id="WP_211972391.1">
    <property type="nucleotide sequence ID" value="NZ_CBFHAM010000020.1"/>
</dbReference>
<proteinExistence type="predicted"/>
<dbReference type="InterPro" id="IPR041700">
    <property type="entry name" value="OMP_b-brl_3"/>
</dbReference>
<gene>
    <name evidence="3" type="ORF">KE626_08210</name>
</gene>
<keyword evidence="1" id="KW-0732">Signal</keyword>